<dbReference type="Proteomes" id="UP000518288">
    <property type="component" value="Unassembled WGS sequence"/>
</dbReference>
<dbReference type="GO" id="GO:0003677">
    <property type="term" value="F:DNA binding"/>
    <property type="evidence" value="ECO:0007669"/>
    <property type="project" value="UniProtKB-KW"/>
</dbReference>
<dbReference type="NCBIfam" id="TIGR01766">
    <property type="entry name" value="IS200/IS605 family accessory protein TnpB-like domain"/>
    <property type="match status" value="1"/>
</dbReference>
<gene>
    <name evidence="2" type="ORF">BDD16_002059</name>
</gene>
<accession>A0A7Y9U5L6</accession>
<dbReference type="RefSeq" id="WP_179633882.1">
    <property type="nucleotide sequence ID" value="NZ_JACCFH010000001.1"/>
</dbReference>
<protein>
    <submittedName>
        <fullName evidence="2">IS605 OrfB family transposase</fullName>
    </submittedName>
</protein>
<dbReference type="EMBL" id="JACCFH010000001">
    <property type="protein sequence ID" value="NYG33073.1"/>
    <property type="molecule type" value="Genomic_DNA"/>
</dbReference>
<evidence type="ECO:0000256" key="1">
    <source>
        <dbReference type="ARBA" id="ARBA00023125"/>
    </source>
</evidence>
<dbReference type="AlphaFoldDB" id="A0A7Y9U5L6"/>
<reference evidence="2 3" key="1">
    <citation type="submission" date="2020-07" db="EMBL/GenBank/DDBJ databases">
        <title>Genomic Encyclopedia of Archaeal and Bacterial Type Strains, Phase II (KMG-II): from individual species to whole genera.</title>
        <authorList>
            <person name="Goeker M."/>
        </authorList>
    </citation>
    <scope>NUCLEOTIDE SEQUENCE [LARGE SCALE GENOMIC DNA]</scope>
    <source>
        <strain evidence="2 3">DSM 21226</strain>
    </source>
</reference>
<evidence type="ECO:0000313" key="2">
    <source>
        <dbReference type="EMBL" id="NYG33073.1"/>
    </source>
</evidence>
<keyword evidence="1" id="KW-0238">DNA-binding</keyword>
<dbReference type="InterPro" id="IPR010095">
    <property type="entry name" value="Cas12f1-like_TNB"/>
</dbReference>
<name>A0A7Y9U5L6_9BURK</name>
<comment type="caution">
    <text evidence="2">The sequence shown here is derived from an EMBL/GenBank/DDBJ whole genome shotgun (WGS) entry which is preliminary data.</text>
</comment>
<keyword evidence="3" id="KW-1185">Reference proteome</keyword>
<evidence type="ECO:0000313" key="3">
    <source>
        <dbReference type="Proteomes" id="UP000518288"/>
    </source>
</evidence>
<sequence>MRKADEPEGKTFTYQARVPVDAGAAAALDAYAELFGRVERTLFAQSTAQGVKPEKLKNEYLKRFGITARQFNAIRVGLDGKTDSVKERRTGLIDEAKTRLKKAQATLKKLGTAPKSETPEARAKRLGKLHQKTRRAVTMAARLEGMQADHKAGKVRIAFGSRRLFRAQFDLSGNGFADHAAWRDAWHRARSEQFSVLGSKDETGGCQGCVATLADDGTVSLRLRVPDSRVLASKYVELHGIRFAYGMDQIRAALACGRVVERVSATGKPTKTRDGKALTWRFVRDGKGWRVFVSVSVDPVATISTAQAGAVGADFNADHLAVAETDRHGNLIAHQRIDLDTRGMNADQRRAAMGDAVKQVVERARAASRPIVIERLDFREKTARLEGADPWRARMLSALAYRDFDSMLRAAAFRSGIEVIAVNPAYTSVIGAVNHAARLGISVHAAAAFAIARRGLGLKERPFAAYRSTATDCQHGIVAVPARNGGHVTFALPARNRAKHVWTQWAAVRSSQSAAHAGHFRSGAAKAAPAPLSQAIQAVSATRWTKVRSLGANRQQHCSAGVPVFDDVPF</sequence>
<proteinExistence type="predicted"/>
<organism evidence="2 3">
    <name type="scientific">Sphaerotilus montanus</name>
    <dbReference type="NCBI Taxonomy" id="522889"/>
    <lineage>
        <taxon>Bacteria</taxon>
        <taxon>Pseudomonadati</taxon>
        <taxon>Pseudomonadota</taxon>
        <taxon>Betaproteobacteria</taxon>
        <taxon>Burkholderiales</taxon>
        <taxon>Sphaerotilaceae</taxon>
        <taxon>Sphaerotilus</taxon>
    </lineage>
</organism>